<protein>
    <submittedName>
        <fullName evidence="2">Cupin</fullName>
    </submittedName>
</protein>
<sequence>MPFVNLKDVPSKELLPGFSGKMIHTENMTLAYWDIKAGSVLPEHSHVHEQVAAQVISGEFEMTLQGETKVLKAGDVAIIPSNEIHSGKAITDCQLLDVFSPAREDYM</sequence>
<proteinExistence type="predicted"/>
<dbReference type="STRING" id="333140.AWW68_03075"/>
<dbReference type="InterPro" id="IPR025499">
    <property type="entry name" value="KdgF"/>
</dbReference>
<dbReference type="Gene3D" id="2.60.120.10">
    <property type="entry name" value="Jelly Rolls"/>
    <property type="match status" value="1"/>
</dbReference>
<dbReference type="AlphaFoldDB" id="A0A150XGE6"/>
<dbReference type="SUPFAM" id="SSF51182">
    <property type="entry name" value="RmlC-like cupins"/>
    <property type="match status" value="1"/>
</dbReference>
<dbReference type="InterPro" id="IPR014710">
    <property type="entry name" value="RmlC-like_jellyroll"/>
</dbReference>
<accession>A0A150XGE6</accession>
<dbReference type="Proteomes" id="UP000075606">
    <property type="component" value="Unassembled WGS sequence"/>
</dbReference>
<dbReference type="Pfam" id="PF07883">
    <property type="entry name" value="Cupin_2"/>
    <property type="match status" value="1"/>
</dbReference>
<reference evidence="2 3" key="1">
    <citation type="submission" date="2016-01" db="EMBL/GenBank/DDBJ databases">
        <title>Genome sequencing of Roseivirga spongicola UST030701-084.</title>
        <authorList>
            <person name="Selvaratnam C."/>
            <person name="Thevarajoo S."/>
            <person name="Goh K.M."/>
            <person name="Ee R."/>
            <person name="Chan K.-G."/>
            <person name="Chong C.S."/>
        </authorList>
    </citation>
    <scope>NUCLEOTIDE SEQUENCE [LARGE SCALE GENOMIC DNA]</scope>
    <source>
        <strain evidence="2 3">UST030701-084</strain>
    </source>
</reference>
<feature type="domain" description="Cupin type-2" evidence="1">
    <location>
        <begin position="32"/>
        <end position="99"/>
    </location>
</feature>
<dbReference type="PANTHER" id="PTHR40112:SF1">
    <property type="entry name" value="H2HPP ISOMERASE"/>
    <property type="match status" value="1"/>
</dbReference>
<dbReference type="OrthoDB" id="9811153at2"/>
<organism evidence="2 3">
    <name type="scientific">Roseivirga spongicola</name>
    <dbReference type="NCBI Taxonomy" id="333140"/>
    <lineage>
        <taxon>Bacteria</taxon>
        <taxon>Pseudomonadati</taxon>
        <taxon>Bacteroidota</taxon>
        <taxon>Cytophagia</taxon>
        <taxon>Cytophagales</taxon>
        <taxon>Roseivirgaceae</taxon>
        <taxon>Roseivirga</taxon>
    </lineage>
</organism>
<evidence type="ECO:0000313" key="3">
    <source>
        <dbReference type="Proteomes" id="UP000075606"/>
    </source>
</evidence>
<dbReference type="InterPro" id="IPR013096">
    <property type="entry name" value="Cupin_2"/>
</dbReference>
<evidence type="ECO:0000259" key="1">
    <source>
        <dbReference type="Pfam" id="PF07883"/>
    </source>
</evidence>
<gene>
    <name evidence="2" type="ORF">AWW68_03075</name>
</gene>
<dbReference type="RefSeq" id="WP_068216451.1">
    <property type="nucleotide sequence ID" value="NZ_CP139724.1"/>
</dbReference>
<evidence type="ECO:0000313" key="2">
    <source>
        <dbReference type="EMBL" id="KYG77764.1"/>
    </source>
</evidence>
<dbReference type="InterPro" id="IPR052535">
    <property type="entry name" value="Bacilysin_H2HPP_isomerase"/>
</dbReference>
<dbReference type="PANTHER" id="PTHR40112">
    <property type="entry name" value="H2HPP ISOMERASE"/>
    <property type="match status" value="1"/>
</dbReference>
<dbReference type="InterPro" id="IPR011051">
    <property type="entry name" value="RmlC_Cupin_sf"/>
</dbReference>
<comment type="caution">
    <text evidence="2">The sequence shown here is derived from an EMBL/GenBank/DDBJ whole genome shotgun (WGS) entry which is preliminary data.</text>
</comment>
<keyword evidence="3" id="KW-1185">Reference proteome</keyword>
<dbReference type="CDD" id="cd02238">
    <property type="entry name" value="cupin_KdgF"/>
    <property type="match status" value="1"/>
</dbReference>
<dbReference type="PIRSF" id="PIRSF029883">
    <property type="entry name" value="KdgF"/>
    <property type="match status" value="1"/>
</dbReference>
<dbReference type="EMBL" id="LRPC01000001">
    <property type="protein sequence ID" value="KYG77764.1"/>
    <property type="molecule type" value="Genomic_DNA"/>
</dbReference>
<name>A0A150XGE6_9BACT</name>